<feature type="domain" description="Purple acid phosphatase N-terminal" evidence="2">
    <location>
        <begin position="205"/>
        <end position="307"/>
    </location>
</feature>
<proteinExistence type="predicted"/>
<dbReference type="Gene3D" id="2.60.40.380">
    <property type="entry name" value="Purple acid phosphatase-like, N-terminal"/>
    <property type="match status" value="1"/>
</dbReference>
<comment type="caution">
    <text evidence="3">The sequence shown here is derived from an EMBL/GenBank/DDBJ whole genome shotgun (WGS) entry which is preliminary data.</text>
</comment>
<sequence>MNKVFKTILIILIAIFGAGILFIDSVQAQPLKNLVVEYWSETENKWVPLSYWSETENKWLPSKVSIFSETNFLPGQGITRLVKVTNNSVQSQRIATEAINKNDPNRLGDVLNLEIKEGGARLYNDALSKFFTAGEVYLSDLGPNSSTTYDFIVTFYSGAGNSFQGKSLSFDLLIGFQGEEGGILPGAGGGVGGYLPPGLTIPEESVKITVTETSVVIEWTTSYPATSQVIYAKEGESRTLCLTQTEGCALGAPPKYGYERTTPEYDVSPKVTSHSVTISGLDSGTKYYYRTVSHASLAISQEHTFTTLGAKVEEKVKEEIKEEIAPPEEEVLAPTGEEIEKAPEEEIVGPEEVEKPILAKERSLGEIFATEGLLAAIGAIPFNLRIILIFATIIIVALLVSQLIKKRKKLKI</sequence>
<dbReference type="GO" id="GO:0003993">
    <property type="term" value="F:acid phosphatase activity"/>
    <property type="evidence" value="ECO:0007669"/>
    <property type="project" value="InterPro"/>
</dbReference>
<protein>
    <recommendedName>
        <fullName evidence="2">Purple acid phosphatase N-terminal domain-containing protein</fullName>
    </recommendedName>
</protein>
<reference evidence="4" key="1">
    <citation type="submission" date="2017-09" db="EMBL/GenBank/DDBJ databases">
        <title>Depth-based differentiation of microbial function through sediment-hosted aquifers and enrichment of novel symbionts in the deep terrestrial subsurface.</title>
        <authorList>
            <person name="Probst A.J."/>
            <person name="Ladd B."/>
            <person name="Jarett J.K."/>
            <person name="Geller-Mcgrath D.E."/>
            <person name="Sieber C.M.K."/>
            <person name="Emerson J.B."/>
            <person name="Anantharaman K."/>
            <person name="Thomas B.C."/>
            <person name="Malmstrom R."/>
            <person name="Stieglmeier M."/>
            <person name="Klingl A."/>
            <person name="Woyke T."/>
            <person name="Ryan C.M."/>
            <person name="Banfield J.F."/>
        </authorList>
    </citation>
    <scope>NUCLEOTIDE SEQUENCE [LARGE SCALE GENOMIC DNA]</scope>
</reference>
<dbReference type="Pfam" id="PF16656">
    <property type="entry name" value="Pur_ac_phosph_N"/>
    <property type="match status" value="1"/>
</dbReference>
<accession>A0A2M6YR66</accession>
<name>A0A2M6YR66_9BACT</name>
<dbReference type="InterPro" id="IPR008963">
    <property type="entry name" value="Purple_acid_Pase-like_N"/>
</dbReference>
<gene>
    <name evidence="3" type="ORF">COT03_02205</name>
</gene>
<dbReference type="GO" id="GO:0046872">
    <property type="term" value="F:metal ion binding"/>
    <property type="evidence" value="ECO:0007669"/>
    <property type="project" value="InterPro"/>
</dbReference>
<dbReference type="InterPro" id="IPR015914">
    <property type="entry name" value="PAPs_N"/>
</dbReference>
<evidence type="ECO:0000259" key="2">
    <source>
        <dbReference type="Pfam" id="PF16656"/>
    </source>
</evidence>
<evidence type="ECO:0000256" key="1">
    <source>
        <dbReference type="SAM" id="Phobius"/>
    </source>
</evidence>
<dbReference type="SUPFAM" id="SSF49363">
    <property type="entry name" value="Purple acid phosphatase, N-terminal domain"/>
    <property type="match status" value="1"/>
</dbReference>
<keyword evidence="1" id="KW-0472">Membrane</keyword>
<organism evidence="3 4">
    <name type="scientific">Candidatus Shapirobacteria bacterium CG07_land_8_20_14_0_80_39_18</name>
    <dbReference type="NCBI Taxonomy" id="1974882"/>
    <lineage>
        <taxon>Bacteria</taxon>
        <taxon>Candidatus Shapironibacteriota</taxon>
    </lineage>
</organism>
<keyword evidence="1" id="KW-0812">Transmembrane</keyword>
<dbReference type="Proteomes" id="UP000229502">
    <property type="component" value="Unassembled WGS sequence"/>
</dbReference>
<keyword evidence="1" id="KW-1133">Transmembrane helix</keyword>
<dbReference type="EMBL" id="PEWZ01000107">
    <property type="protein sequence ID" value="PIU34514.1"/>
    <property type="molecule type" value="Genomic_DNA"/>
</dbReference>
<dbReference type="AlphaFoldDB" id="A0A2M6YR66"/>
<evidence type="ECO:0000313" key="3">
    <source>
        <dbReference type="EMBL" id="PIU34514.1"/>
    </source>
</evidence>
<evidence type="ECO:0000313" key="4">
    <source>
        <dbReference type="Proteomes" id="UP000229502"/>
    </source>
</evidence>
<feature type="transmembrane region" description="Helical" evidence="1">
    <location>
        <begin position="382"/>
        <end position="404"/>
    </location>
</feature>